<protein>
    <recommendedName>
        <fullName evidence="3">Heterokaryon incompatibility domain-containing protein</fullName>
    </recommendedName>
</protein>
<sequence length="251" mass="28684">MIHPFITRDLFGNDYWHRVWVIQEVTLAKSLYIVQGRLVAPWDNVAKLALPLKTLDKHVRDSRSNPKFHQRAASLESTGMPMLHKELRKGVKSEDNICLRASLQERSSKKPGRLSDECLRGRVGYRMGGQEQSLFLVNLKVSMTKPSLGNVNKSIPVMPYMRPQDKDPGRYVFSSSEPASSSLFIRSTNKLTPRVNLSAWRNSLLRQESGGLEHDKNNLIPFSSVVECRKKYQEASGSKRIDLITLMELFW</sequence>
<evidence type="ECO:0000313" key="1">
    <source>
        <dbReference type="EMBL" id="KAK4220621.1"/>
    </source>
</evidence>
<dbReference type="EMBL" id="MU865686">
    <property type="protein sequence ID" value="KAK4220621.1"/>
    <property type="molecule type" value="Genomic_DNA"/>
</dbReference>
<reference evidence="1" key="2">
    <citation type="submission" date="2023-05" db="EMBL/GenBank/DDBJ databases">
        <authorList>
            <consortium name="Lawrence Berkeley National Laboratory"/>
            <person name="Steindorff A."/>
            <person name="Hensen N."/>
            <person name="Bonometti L."/>
            <person name="Westerberg I."/>
            <person name="Brannstrom I.O."/>
            <person name="Guillou S."/>
            <person name="Cros-Aarteil S."/>
            <person name="Calhoun S."/>
            <person name="Haridas S."/>
            <person name="Kuo A."/>
            <person name="Mondo S."/>
            <person name="Pangilinan J."/>
            <person name="Riley R."/>
            <person name="Labutti K."/>
            <person name="Andreopoulos B."/>
            <person name="Lipzen A."/>
            <person name="Chen C."/>
            <person name="Yanf M."/>
            <person name="Daum C."/>
            <person name="Ng V."/>
            <person name="Clum A."/>
            <person name="Ohm R."/>
            <person name="Martin F."/>
            <person name="Silar P."/>
            <person name="Natvig D."/>
            <person name="Lalanne C."/>
            <person name="Gautier V."/>
            <person name="Ament-Velasquez S.L."/>
            <person name="Kruys A."/>
            <person name="Hutchinson M.I."/>
            <person name="Powell A.J."/>
            <person name="Barry K."/>
            <person name="Miller A.N."/>
            <person name="Grigoriev I.V."/>
            <person name="Debuchy R."/>
            <person name="Gladieux P."/>
            <person name="Thoren M.H."/>
            <person name="Johannesson H."/>
        </authorList>
    </citation>
    <scope>NUCLEOTIDE SEQUENCE</scope>
    <source>
        <strain evidence="1">CBS 990.96</strain>
    </source>
</reference>
<comment type="caution">
    <text evidence="1">The sequence shown here is derived from an EMBL/GenBank/DDBJ whole genome shotgun (WGS) entry which is preliminary data.</text>
</comment>
<accession>A0AAN6YMB0</accession>
<proteinExistence type="predicted"/>
<dbReference type="AlphaFoldDB" id="A0AAN6YMB0"/>
<organism evidence="1 2">
    <name type="scientific">Podospora fimiseda</name>
    <dbReference type="NCBI Taxonomy" id="252190"/>
    <lineage>
        <taxon>Eukaryota</taxon>
        <taxon>Fungi</taxon>
        <taxon>Dikarya</taxon>
        <taxon>Ascomycota</taxon>
        <taxon>Pezizomycotina</taxon>
        <taxon>Sordariomycetes</taxon>
        <taxon>Sordariomycetidae</taxon>
        <taxon>Sordariales</taxon>
        <taxon>Podosporaceae</taxon>
        <taxon>Podospora</taxon>
    </lineage>
</organism>
<gene>
    <name evidence="1" type="ORF">QBC38DRAFT_182578</name>
</gene>
<name>A0AAN6YMB0_9PEZI</name>
<evidence type="ECO:0008006" key="3">
    <source>
        <dbReference type="Google" id="ProtNLM"/>
    </source>
</evidence>
<dbReference type="Proteomes" id="UP001301958">
    <property type="component" value="Unassembled WGS sequence"/>
</dbReference>
<keyword evidence="2" id="KW-1185">Reference proteome</keyword>
<reference evidence="1" key="1">
    <citation type="journal article" date="2023" name="Mol. Phylogenet. Evol.">
        <title>Genome-scale phylogeny and comparative genomics of the fungal order Sordariales.</title>
        <authorList>
            <person name="Hensen N."/>
            <person name="Bonometti L."/>
            <person name="Westerberg I."/>
            <person name="Brannstrom I.O."/>
            <person name="Guillou S."/>
            <person name="Cros-Aarteil S."/>
            <person name="Calhoun S."/>
            <person name="Haridas S."/>
            <person name="Kuo A."/>
            <person name="Mondo S."/>
            <person name="Pangilinan J."/>
            <person name="Riley R."/>
            <person name="LaButti K."/>
            <person name="Andreopoulos B."/>
            <person name="Lipzen A."/>
            <person name="Chen C."/>
            <person name="Yan M."/>
            <person name="Daum C."/>
            <person name="Ng V."/>
            <person name="Clum A."/>
            <person name="Steindorff A."/>
            <person name="Ohm R.A."/>
            <person name="Martin F."/>
            <person name="Silar P."/>
            <person name="Natvig D.O."/>
            <person name="Lalanne C."/>
            <person name="Gautier V."/>
            <person name="Ament-Velasquez S.L."/>
            <person name="Kruys A."/>
            <person name="Hutchinson M.I."/>
            <person name="Powell A.J."/>
            <person name="Barry K."/>
            <person name="Miller A.N."/>
            <person name="Grigoriev I.V."/>
            <person name="Debuchy R."/>
            <person name="Gladieux P."/>
            <person name="Hiltunen Thoren M."/>
            <person name="Johannesson H."/>
        </authorList>
    </citation>
    <scope>NUCLEOTIDE SEQUENCE</scope>
    <source>
        <strain evidence="1">CBS 990.96</strain>
    </source>
</reference>
<evidence type="ECO:0000313" key="2">
    <source>
        <dbReference type="Proteomes" id="UP001301958"/>
    </source>
</evidence>